<sequence>MKRVYFFIFALFIVAALSVASLAGYGWHLFKSPGPLATETTFLLKKGTGLRSLSKELLEKNIVNNDLAFVFGVKLEKMGRNLRAGEYLVPAGLSGYGLMNLFVSGKVIERRITIPEGLESREIRELVLQADGLTGDITVAMPEGAYLPETYHYQLGDSREELVARMAEDMRILTMEVWTLRDPDSEIKTVEELIILASIVEKETALASERPHVAGVFLNRLRKGMKLQSDPTVVYGITEGKHELGRPLSKKDLASKNAYSTYHISGLPKGPIANPGEESLRAVLQPLQTKDLYFVADGTGGHAFSETLDGHNANVRKWRKLNRKKKK</sequence>
<organism evidence="8 9">
    <name type="scientific">Sneathiella marina</name>
    <dbReference type="NCBI Taxonomy" id="2950108"/>
    <lineage>
        <taxon>Bacteria</taxon>
        <taxon>Pseudomonadati</taxon>
        <taxon>Pseudomonadota</taxon>
        <taxon>Alphaproteobacteria</taxon>
        <taxon>Sneathiellales</taxon>
        <taxon>Sneathiellaceae</taxon>
        <taxon>Sneathiella</taxon>
    </lineage>
</organism>
<keyword evidence="9" id="KW-1185">Reference proteome</keyword>
<keyword evidence="5 7" id="KW-0456">Lyase</keyword>
<dbReference type="PANTHER" id="PTHR30518:SF2">
    <property type="entry name" value="ENDOLYTIC MUREIN TRANSGLYCOSYLASE"/>
    <property type="match status" value="1"/>
</dbReference>
<evidence type="ECO:0000256" key="5">
    <source>
        <dbReference type="ARBA" id="ARBA00023239"/>
    </source>
</evidence>
<evidence type="ECO:0000256" key="7">
    <source>
        <dbReference type="HAMAP-Rule" id="MF_02065"/>
    </source>
</evidence>
<keyword evidence="2 7" id="KW-0812">Transmembrane</keyword>
<dbReference type="Proteomes" id="UP001056291">
    <property type="component" value="Chromosome"/>
</dbReference>
<evidence type="ECO:0000256" key="2">
    <source>
        <dbReference type="ARBA" id="ARBA00022692"/>
    </source>
</evidence>
<comment type="function">
    <text evidence="7">Functions as a peptidoglycan terminase that cleaves nascent peptidoglycan strands endolytically to terminate their elongation.</text>
</comment>
<feature type="site" description="Important for catalytic activity" evidence="7">
    <location>
        <position position="203"/>
    </location>
</feature>
<dbReference type="RefSeq" id="WP_251932774.1">
    <property type="nucleotide sequence ID" value="NZ_CP098747.1"/>
</dbReference>
<dbReference type="NCBIfam" id="TIGR00247">
    <property type="entry name" value="endolytic transglycosylase MltG"/>
    <property type="match status" value="1"/>
</dbReference>
<proteinExistence type="inferred from homology"/>
<dbReference type="HAMAP" id="MF_02065">
    <property type="entry name" value="MltG"/>
    <property type="match status" value="1"/>
</dbReference>
<dbReference type="Pfam" id="PF02618">
    <property type="entry name" value="YceG"/>
    <property type="match status" value="1"/>
</dbReference>
<keyword evidence="4 7" id="KW-0472">Membrane</keyword>
<dbReference type="Gene3D" id="3.30.160.60">
    <property type="entry name" value="Classic Zinc Finger"/>
    <property type="match status" value="1"/>
</dbReference>
<comment type="similarity">
    <text evidence="7">Belongs to the transglycosylase MltG family.</text>
</comment>
<name>A0ABY4W3W7_9PROT</name>
<keyword evidence="1 7" id="KW-1003">Cell membrane</keyword>
<protein>
    <recommendedName>
        <fullName evidence="7">Endolytic murein transglycosylase</fullName>
        <ecNumber evidence="7">4.2.2.29</ecNumber>
    </recommendedName>
    <alternativeName>
        <fullName evidence="7">Peptidoglycan lytic transglycosylase</fullName>
    </alternativeName>
    <alternativeName>
        <fullName evidence="7">Peptidoglycan polymerization terminase</fullName>
    </alternativeName>
</protein>
<keyword evidence="3 7" id="KW-1133">Transmembrane helix</keyword>
<dbReference type="EC" id="4.2.2.29" evidence="7"/>
<reference evidence="8" key="1">
    <citation type="submission" date="2022-06" db="EMBL/GenBank/DDBJ databases">
        <title>Sneathiella actinostolidae sp. nov., isolated from a sea anemonein the Western Pacific Ocean.</title>
        <authorList>
            <person name="Wei M.J."/>
        </authorList>
    </citation>
    <scope>NUCLEOTIDE SEQUENCE</scope>
    <source>
        <strain evidence="8">PHK-P5</strain>
    </source>
</reference>
<dbReference type="PANTHER" id="PTHR30518">
    <property type="entry name" value="ENDOLYTIC MUREIN TRANSGLYCOSYLASE"/>
    <property type="match status" value="1"/>
</dbReference>
<comment type="catalytic activity">
    <reaction evidence="7">
        <text>a peptidoglycan chain = a peptidoglycan chain with N-acetyl-1,6-anhydromuramyl-[peptide] at the reducing end + a peptidoglycan chain with N-acetylglucosamine at the non-reducing end.</text>
        <dbReference type="EC" id="4.2.2.29"/>
    </reaction>
</comment>
<gene>
    <name evidence="7 8" type="primary">mltG</name>
    <name evidence="8" type="ORF">NBZ79_12455</name>
</gene>
<evidence type="ECO:0000256" key="4">
    <source>
        <dbReference type="ARBA" id="ARBA00023136"/>
    </source>
</evidence>
<evidence type="ECO:0000256" key="3">
    <source>
        <dbReference type="ARBA" id="ARBA00022989"/>
    </source>
</evidence>
<dbReference type="EMBL" id="CP098747">
    <property type="protein sequence ID" value="USG59989.1"/>
    <property type="molecule type" value="Genomic_DNA"/>
</dbReference>
<keyword evidence="6 7" id="KW-0961">Cell wall biogenesis/degradation</keyword>
<dbReference type="InterPro" id="IPR003770">
    <property type="entry name" value="MLTG-like"/>
</dbReference>
<dbReference type="CDD" id="cd08010">
    <property type="entry name" value="MltG_like"/>
    <property type="match status" value="1"/>
</dbReference>
<evidence type="ECO:0000313" key="8">
    <source>
        <dbReference type="EMBL" id="USG59989.1"/>
    </source>
</evidence>
<keyword evidence="7" id="KW-0997">Cell inner membrane</keyword>
<accession>A0ABY4W3W7</accession>
<evidence type="ECO:0000256" key="1">
    <source>
        <dbReference type="ARBA" id="ARBA00022475"/>
    </source>
</evidence>
<evidence type="ECO:0000313" key="9">
    <source>
        <dbReference type="Proteomes" id="UP001056291"/>
    </source>
</evidence>
<evidence type="ECO:0000256" key="6">
    <source>
        <dbReference type="ARBA" id="ARBA00023316"/>
    </source>
</evidence>
<dbReference type="Gene3D" id="3.30.1490.480">
    <property type="entry name" value="Endolytic murein transglycosylase"/>
    <property type="match status" value="1"/>
</dbReference>